<gene>
    <name evidence="2" type="ORF">GND95_10580</name>
</gene>
<dbReference type="EMBL" id="WSLF01000010">
    <property type="protein sequence ID" value="KAE9632957.1"/>
    <property type="molecule type" value="Genomic_DNA"/>
</dbReference>
<dbReference type="Pfam" id="PF11907">
    <property type="entry name" value="DUF3427"/>
    <property type="match status" value="1"/>
</dbReference>
<reference evidence="2 3" key="1">
    <citation type="submission" date="2019-12" db="EMBL/GenBank/DDBJ databases">
        <title>Defluviitalea raffinosedens, isolated from a biogas fermenter, genome sequencing and characterization.</title>
        <authorList>
            <person name="Rettenmaier R."/>
            <person name="Schneider M."/>
            <person name="Neuhaus K."/>
            <person name="Liebl W."/>
            <person name="Zverlov V."/>
        </authorList>
    </citation>
    <scope>NUCLEOTIDE SEQUENCE [LARGE SCALE GENOMIC DNA]</scope>
    <source>
        <strain evidence="2 3">249c-K6</strain>
    </source>
</reference>
<dbReference type="AlphaFoldDB" id="A0A7C8LK19"/>
<comment type="caution">
    <text evidence="2">The sequence shown here is derived from an EMBL/GenBank/DDBJ whole genome shotgun (WGS) entry which is preliminary data.</text>
</comment>
<evidence type="ECO:0000313" key="2">
    <source>
        <dbReference type="EMBL" id="KAE9632957.1"/>
    </source>
</evidence>
<proteinExistence type="predicted"/>
<evidence type="ECO:0000313" key="3">
    <source>
        <dbReference type="Proteomes" id="UP000483018"/>
    </source>
</evidence>
<organism evidence="2 3">
    <name type="scientific">Defluviitalea raffinosedens</name>
    <dbReference type="NCBI Taxonomy" id="1450156"/>
    <lineage>
        <taxon>Bacteria</taxon>
        <taxon>Bacillati</taxon>
        <taxon>Bacillota</taxon>
        <taxon>Clostridia</taxon>
        <taxon>Lachnospirales</taxon>
        <taxon>Defluviitaleaceae</taxon>
        <taxon>Defluviitalea</taxon>
    </lineage>
</organism>
<dbReference type="Proteomes" id="UP000483018">
    <property type="component" value="Unassembled WGS sequence"/>
</dbReference>
<feature type="domain" description="DUF3427" evidence="1">
    <location>
        <begin position="43"/>
        <end position="188"/>
    </location>
</feature>
<keyword evidence="3" id="KW-1185">Reference proteome</keyword>
<name>A0A7C8LK19_9FIRM</name>
<sequence length="197" mass="23019">MRIVSELSGVSPSWQRGTAFCLSYNRTKLKTIEIEYEDPEIPLDIYASYSVQQIMVAFGKTTQDYVYPMREGVLYLEEKHSDLFFITINKNEEDYLPSTMYNDYAKNSELFNWKSQSTTGVNTPTGQRYINDRSPGHKVLLFARESRQQYSHAQPYIFLGNARYVSHKGSNPIQIVWKMDHEIPERIIRQSNLRVVN</sequence>
<evidence type="ECO:0000259" key="1">
    <source>
        <dbReference type="Pfam" id="PF11907"/>
    </source>
</evidence>
<dbReference type="InterPro" id="IPR021835">
    <property type="entry name" value="DUF3427"/>
</dbReference>
<protein>
    <submittedName>
        <fullName evidence="2">DUF3427 domain-containing protein</fullName>
    </submittedName>
</protein>
<accession>A0A7C8LK19</accession>